<sequence>HTQSLQPLKKQWILIAPPVDFFIPLEKGVEFHKNRDHKAALKCFEENANLGNPLAKYWLGYYLTYGYKVIKIDREQRKKTIILKRSNEKMNEIREEHKRLFNNTSEYEKLRAKCMKLLDPKNREEICIYEEKNHYLELKKVIEIPNNEEAEIIKNSRIKFEIDYIKNYNNPTKKLTQFPFLKNKLEEMSNYPFYRIICLQSADQTINVSSEYKKFRNKIVNEICGILVTIERSNILKLHKFIFRITNNFCILCFDRKFTIKQICVIVKFDRSATNKLKVYI</sequence>
<evidence type="ECO:0000313" key="3">
    <source>
        <dbReference type="Proteomes" id="UP000789901"/>
    </source>
</evidence>
<comment type="caution">
    <text evidence="2">The sequence shown here is derived from an EMBL/GenBank/DDBJ whole genome shotgun (WGS) entry which is preliminary data.</text>
</comment>
<evidence type="ECO:0000313" key="2">
    <source>
        <dbReference type="EMBL" id="CAG8807443.1"/>
    </source>
</evidence>
<organism evidence="2 3">
    <name type="scientific">Gigaspora margarita</name>
    <dbReference type="NCBI Taxonomy" id="4874"/>
    <lineage>
        <taxon>Eukaryota</taxon>
        <taxon>Fungi</taxon>
        <taxon>Fungi incertae sedis</taxon>
        <taxon>Mucoromycota</taxon>
        <taxon>Glomeromycotina</taxon>
        <taxon>Glomeromycetes</taxon>
        <taxon>Diversisporales</taxon>
        <taxon>Gigasporaceae</taxon>
        <taxon>Gigaspora</taxon>
    </lineage>
</organism>
<gene>
    <name evidence="2" type="ORF">GMARGA_LOCUS24494</name>
</gene>
<proteinExistence type="predicted"/>
<dbReference type="EMBL" id="CAJVQB010025906">
    <property type="protein sequence ID" value="CAG8807443.1"/>
    <property type="molecule type" value="Genomic_DNA"/>
</dbReference>
<dbReference type="InterPro" id="IPR011990">
    <property type="entry name" value="TPR-like_helical_dom_sf"/>
</dbReference>
<dbReference type="Proteomes" id="UP000789901">
    <property type="component" value="Unassembled WGS sequence"/>
</dbReference>
<dbReference type="Gene3D" id="1.25.40.10">
    <property type="entry name" value="Tetratricopeptide repeat domain"/>
    <property type="match status" value="1"/>
</dbReference>
<evidence type="ECO:0000256" key="1">
    <source>
        <dbReference type="SAM" id="Coils"/>
    </source>
</evidence>
<keyword evidence="3" id="KW-1185">Reference proteome</keyword>
<name>A0ABN7VYR3_GIGMA</name>
<reference evidence="2 3" key="1">
    <citation type="submission" date="2021-06" db="EMBL/GenBank/DDBJ databases">
        <authorList>
            <person name="Kallberg Y."/>
            <person name="Tangrot J."/>
            <person name="Rosling A."/>
        </authorList>
    </citation>
    <scope>NUCLEOTIDE SEQUENCE [LARGE SCALE GENOMIC DNA]</scope>
    <source>
        <strain evidence="2 3">120-4 pot B 10/14</strain>
    </source>
</reference>
<feature type="non-terminal residue" evidence="2">
    <location>
        <position position="1"/>
    </location>
</feature>
<keyword evidence="1" id="KW-0175">Coiled coil</keyword>
<dbReference type="SUPFAM" id="SSF81901">
    <property type="entry name" value="HCP-like"/>
    <property type="match status" value="1"/>
</dbReference>
<feature type="coiled-coil region" evidence="1">
    <location>
        <begin position="83"/>
        <end position="110"/>
    </location>
</feature>
<protein>
    <submittedName>
        <fullName evidence="2">815_t:CDS:1</fullName>
    </submittedName>
</protein>
<accession>A0ABN7VYR3</accession>